<dbReference type="EMBL" id="JAKCXM010000240">
    <property type="protein sequence ID" value="KAJ0397737.1"/>
    <property type="molecule type" value="Genomic_DNA"/>
</dbReference>
<reference evidence="2" key="1">
    <citation type="submission" date="2021-12" db="EMBL/GenBank/DDBJ databases">
        <title>Prjna785345.</title>
        <authorList>
            <person name="Rujirawat T."/>
            <person name="Krajaejun T."/>
        </authorList>
    </citation>
    <scope>NUCLEOTIDE SEQUENCE</scope>
    <source>
        <strain evidence="2">Pi057C3</strain>
    </source>
</reference>
<accession>A0AAD5Q8X2</accession>
<proteinExistence type="predicted"/>
<evidence type="ECO:0000313" key="2">
    <source>
        <dbReference type="EMBL" id="KAJ0397737.1"/>
    </source>
</evidence>
<feature type="compositionally biased region" description="Polar residues" evidence="1">
    <location>
        <begin position="1"/>
        <end position="14"/>
    </location>
</feature>
<evidence type="ECO:0000313" key="3">
    <source>
        <dbReference type="Proteomes" id="UP001209570"/>
    </source>
</evidence>
<evidence type="ECO:0000256" key="1">
    <source>
        <dbReference type="SAM" id="MobiDB-lite"/>
    </source>
</evidence>
<feature type="compositionally biased region" description="Acidic residues" evidence="1">
    <location>
        <begin position="65"/>
        <end position="75"/>
    </location>
</feature>
<protein>
    <submittedName>
        <fullName evidence="2">Uncharacterized protein</fullName>
    </submittedName>
</protein>
<dbReference type="AlphaFoldDB" id="A0AAD5Q8X2"/>
<gene>
    <name evidence="2" type="ORF">P43SY_007205</name>
</gene>
<feature type="region of interest" description="Disordered" evidence="1">
    <location>
        <begin position="1"/>
        <end position="24"/>
    </location>
</feature>
<keyword evidence="3" id="KW-1185">Reference proteome</keyword>
<organism evidence="2 3">
    <name type="scientific">Pythium insidiosum</name>
    <name type="common">Pythiosis disease agent</name>
    <dbReference type="NCBI Taxonomy" id="114742"/>
    <lineage>
        <taxon>Eukaryota</taxon>
        <taxon>Sar</taxon>
        <taxon>Stramenopiles</taxon>
        <taxon>Oomycota</taxon>
        <taxon>Peronosporomycetes</taxon>
        <taxon>Pythiales</taxon>
        <taxon>Pythiaceae</taxon>
        <taxon>Pythium</taxon>
    </lineage>
</organism>
<name>A0AAD5Q8X2_PYTIN</name>
<feature type="region of interest" description="Disordered" evidence="1">
    <location>
        <begin position="143"/>
        <end position="164"/>
    </location>
</feature>
<sequence length="164" mass="17576">MQASATTKQTSSRSADAAPCGPTLAAGQTFRSIFGDPLALQESLKMRVKAAGEGTRETIRATTQEAEDIDDDMSAWDDPFSTDGGGSAADDESENNNSVATSINSVPVPVPQLQHAHSEDMSVERIVAEARRLQFLEAYFQRNEGSMSTDKGENSAIIEAPRPR</sequence>
<feature type="region of interest" description="Disordered" evidence="1">
    <location>
        <begin position="50"/>
        <end position="103"/>
    </location>
</feature>
<comment type="caution">
    <text evidence="2">The sequence shown here is derived from an EMBL/GenBank/DDBJ whole genome shotgun (WGS) entry which is preliminary data.</text>
</comment>
<dbReference type="Proteomes" id="UP001209570">
    <property type="component" value="Unassembled WGS sequence"/>
</dbReference>